<dbReference type="Gene3D" id="3.30.1020.10">
    <property type="entry name" value="Antioxidant, Horf6, Chain A, domain2"/>
    <property type="match status" value="1"/>
</dbReference>
<evidence type="ECO:0000313" key="7">
    <source>
        <dbReference type="Proteomes" id="UP001179952"/>
    </source>
</evidence>
<dbReference type="GO" id="GO:0005829">
    <property type="term" value="C:cytosol"/>
    <property type="evidence" value="ECO:0007669"/>
    <property type="project" value="TreeGrafter"/>
</dbReference>
<keyword evidence="2" id="KW-0560">Oxidoreductase</keyword>
<name>A0AAV9BRJ0_ACOGR</name>
<gene>
    <name evidence="6" type="ORF">QJS04_geneDACA015825</name>
</gene>
<evidence type="ECO:0000259" key="5">
    <source>
        <dbReference type="Pfam" id="PF10417"/>
    </source>
</evidence>
<dbReference type="PANTHER" id="PTHR43503">
    <property type="entry name" value="MCG48959-RELATED"/>
    <property type="match status" value="1"/>
</dbReference>
<dbReference type="SUPFAM" id="SSF52833">
    <property type="entry name" value="Thioredoxin-like"/>
    <property type="match status" value="1"/>
</dbReference>
<accession>A0AAV9BRJ0</accession>
<sequence length="167" mass="18574">MAAYAEEFIKRGVKLLGLSCDDLKSHAEWIKDIEAHTPGCEVKYPIVADPNRGIIKQLNMVDPDEKDSSGNSLPSRALHIVGPDKKVKLSFLYPATTGRNMEEVVRVLESLQVAAKHKVSTPVNWKPGELVVITPGVSNEEAKKMFPQGFQTTDLPSKKEYLRFTKV</sequence>
<reference evidence="6" key="1">
    <citation type="journal article" date="2023" name="Nat. Commun.">
        <title>Diploid and tetraploid genomes of Acorus and the evolution of monocots.</title>
        <authorList>
            <person name="Ma L."/>
            <person name="Liu K.W."/>
            <person name="Li Z."/>
            <person name="Hsiao Y.Y."/>
            <person name="Qi Y."/>
            <person name="Fu T."/>
            <person name="Tang G.D."/>
            <person name="Zhang D."/>
            <person name="Sun W.H."/>
            <person name="Liu D.K."/>
            <person name="Li Y."/>
            <person name="Chen G.Z."/>
            <person name="Liu X.D."/>
            <person name="Liao X.Y."/>
            <person name="Jiang Y.T."/>
            <person name="Yu X."/>
            <person name="Hao Y."/>
            <person name="Huang J."/>
            <person name="Zhao X.W."/>
            <person name="Ke S."/>
            <person name="Chen Y.Y."/>
            <person name="Wu W.L."/>
            <person name="Hsu J.L."/>
            <person name="Lin Y.F."/>
            <person name="Huang M.D."/>
            <person name="Li C.Y."/>
            <person name="Huang L."/>
            <person name="Wang Z.W."/>
            <person name="Zhao X."/>
            <person name="Zhong W.Y."/>
            <person name="Peng D.H."/>
            <person name="Ahmad S."/>
            <person name="Lan S."/>
            <person name="Zhang J.S."/>
            <person name="Tsai W.C."/>
            <person name="Van de Peer Y."/>
            <person name="Liu Z.J."/>
        </authorList>
    </citation>
    <scope>NUCLEOTIDE SEQUENCE</scope>
    <source>
        <strain evidence="6">SCP</strain>
    </source>
</reference>
<dbReference type="Pfam" id="PF00578">
    <property type="entry name" value="AhpC-TSA"/>
    <property type="match status" value="1"/>
</dbReference>
<dbReference type="FunFam" id="3.30.1020.10:FF:000001">
    <property type="entry name" value="1-Cys peroxiredoxin"/>
    <property type="match status" value="1"/>
</dbReference>
<comment type="caution">
    <text evidence="6">The sequence shown here is derived from an EMBL/GenBank/DDBJ whole genome shotgun (WGS) entry which is preliminary data.</text>
</comment>
<evidence type="ECO:0000256" key="1">
    <source>
        <dbReference type="ARBA" id="ARBA00013017"/>
    </source>
</evidence>
<dbReference type="InterPro" id="IPR019479">
    <property type="entry name" value="Peroxiredoxin_C"/>
</dbReference>
<dbReference type="Gene3D" id="3.40.30.10">
    <property type="entry name" value="Glutaredoxin"/>
    <property type="match status" value="1"/>
</dbReference>
<organism evidence="6 7">
    <name type="scientific">Acorus gramineus</name>
    <name type="common">Dwarf sweet flag</name>
    <dbReference type="NCBI Taxonomy" id="55184"/>
    <lineage>
        <taxon>Eukaryota</taxon>
        <taxon>Viridiplantae</taxon>
        <taxon>Streptophyta</taxon>
        <taxon>Embryophyta</taxon>
        <taxon>Tracheophyta</taxon>
        <taxon>Spermatophyta</taxon>
        <taxon>Magnoliopsida</taxon>
        <taxon>Liliopsida</taxon>
        <taxon>Acoraceae</taxon>
        <taxon>Acorus</taxon>
    </lineage>
</organism>
<evidence type="ECO:0000259" key="4">
    <source>
        <dbReference type="Pfam" id="PF00578"/>
    </source>
</evidence>
<dbReference type="PIRSF" id="PIRSF000239">
    <property type="entry name" value="AHPC"/>
    <property type="match status" value="1"/>
</dbReference>
<comment type="catalytic activity">
    <reaction evidence="3">
        <text>a hydroperoxide + [thioredoxin]-dithiol = an alcohol + [thioredoxin]-disulfide + H2O</text>
        <dbReference type="Rhea" id="RHEA:62620"/>
        <dbReference type="Rhea" id="RHEA-COMP:10698"/>
        <dbReference type="Rhea" id="RHEA-COMP:10700"/>
        <dbReference type="ChEBI" id="CHEBI:15377"/>
        <dbReference type="ChEBI" id="CHEBI:29950"/>
        <dbReference type="ChEBI" id="CHEBI:30879"/>
        <dbReference type="ChEBI" id="CHEBI:35924"/>
        <dbReference type="ChEBI" id="CHEBI:50058"/>
        <dbReference type="EC" id="1.11.1.24"/>
    </reaction>
</comment>
<feature type="domain" description="Alkyl hydroperoxide reductase subunit C/ Thiol specific antioxidant" evidence="4">
    <location>
        <begin position="1"/>
        <end position="88"/>
    </location>
</feature>
<feature type="domain" description="Peroxiredoxin C-terminal" evidence="5">
    <location>
        <begin position="110"/>
        <end position="148"/>
    </location>
</feature>
<proteinExistence type="predicted"/>
<dbReference type="EC" id="1.11.1.24" evidence="1"/>
<evidence type="ECO:0000313" key="6">
    <source>
        <dbReference type="EMBL" id="KAK1278913.1"/>
    </source>
</evidence>
<evidence type="ECO:0000256" key="2">
    <source>
        <dbReference type="ARBA" id="ARBA00023002"/>
    </source>
</evidence>
<reference evidence="6" key="2">
    <citation type="submission" date="2023-06" db="EMBL/GenBank/DDBJ databases">
        <authorList>
            <person name="Ma L."/>
            <person name="Liu K.-W."/>
            <person name="Li Z."/>
            <person name="Hsiao Y.-Y."/>
            <person name="Qi Y."/>
            <person name="Fu T."/>
            <person name="Tang G."/>
            <person name="Zhang D."/>
            <person name="Sun W.-H."/>
            <person name="Liu D.-K."/>
            <person name="Li Y."/>
            <person name="Chen G.-Z."/>
            <person name="Liu X.-D."/>
            <person name="Liao X.-Y."/>
            <person name="Jiang Y.-T."/>
            <person name="Yu X."/>
            <person name="Hao Y."/>
            <person name="Huang J."/>
            <person name="Zhao X.-W."/>
            <person name="Ke S."/>
            <person name="Chen Y.-Y."/>
            <person name="Wu W.-L."/>
            <person name="Hsu J.-L."/>
            <person name="Lin Y.-F."/>
            <person name="Huang M.-D."/>
            <person name="Li C.-Y."/>
            <person name="Huang L."/>
            <person name="Wang Z.-W."/>
            <person name="Zhao X."/>
            <person name="Zhong W.-Y."/>
            <person name="Peng D.-H."/>
            <person name="Ahmad S."/>
            <person name="Lan S."/>
            <person name="Zhang J.-S."/>
            <person name="Tsai W.-C."/>
            <person name="Van De Peer Y."/>
            <person name="Liu Z.-J."/>
        </authorList>
    </citation>
    <scope>NUCLEOTIDE SEQUENCE</scope>
    <source>
        <strain evidence="6">SCP</strain>
        <tissue evidence="6">Leaves</tissue>
    </source>
</reference>
<dbReference type="Pfam" id="PF10417">
    <property type="entry name" value="1-cysPrx_C"/>
    <property type="match status" value="1"/>
</dbReference>
<dbReference type="InterPro" id="IPR024706">
    <property type="entry name" value="Peroxiredoxin_AhpC-typ"/>
</dbReference>
<dbReference type="GO" id="GO:0045454">
    <property type="term" value="P:cell redox homeostasis"/>
    <property type="evidence" value="ECO:0007669"/>
    <property type="project" value="TreeGrafter"/>
</dbReference>
<dbReference type="EMBL" id="JAUJYN010000002">
    <property type="protein sequence ID" value="KAK1278913.1"/>
    <property type="molecule type" value="Genomic_DNA"/>
</dbReference>
<dbReference type="InterPro" id="IPR000866">
    <property type="entry name" value="AhpC/TSA"/>
</dbReference>
<keyword evidence="7" id="KW-1185">Reference proteome</keyword>
<dbReference type="InterPro" id="IPR036249">
    <property type="entry name" value="Thioredoxin-like_sf"/>
</dbReference>
<dbReference type="GO" id="GO:0140824">
    <property type="term" value="F:thioredoxin-dependent peroxiredoxin activity"/>
    <property type="evidence" value="ECO:0007669"/>
    <property type="project" value="UniProtKB-EC"/>
</dbReference>
<dbReference type="GO" id="GO:0005739">
    <property type="term" value="C:mitochondrion"/>
    <property type="evidence" value="ECO:0007669"/>
    <property type="project" value="TreeGrafter"/>
</dbReference>
<dbReference type="AlphaFoldDB" id="A0AAV9BRJ0"/>
<evidence type="ECO:0000256" key="3">
    <source>
        <dbReference type="ARBA" id="ARBA00049091"/>
    </source>
</evidence>
<dbReference type="Proteomes" id="UP001179952">
    <property type="component" value="Unassembled WGS sequence"/>
</dbReference>
<dbReference type="PANTHER" id="PTHR43503:SF4">
    <property type="entry name" value="PEROXIREDOXIN-6"/>
    <property type="match status" value="1"/>
</dbReference>
<protein>
    <recommendedName>
        <fullName evidence="1">thioredoxin-dependent peroxiredoxin</fullName>
        <ecNumber evidence="1">1.11.1.24</ecNumber>
    </recommendedName>
</protein>